<name>A0A6A4RD75_9RHOB</name>
<evidence type="ECO:0000256" key="9">
    <source>
        <dbReference type="RuleBase" id="RU369079"/>
    </source>
</evidence>
<keyword evidence="4 9" id="KW-0997">Cell inner membrane</keyword>
<evidence type="ECO:0000256" key="6">
    <source>
        <dbReference type="ARBA" id="ARBA00022989"/>
    </source>
</evidence>
<comment type="subcellular location">
    <subcellularLocation>
        <location evidence="1 9">Cell inner membrane</location>
        <topology evidence="1 9">Multi-pass membrane protein</topology>
    </subcellularLocation>
</comment>
<keyword evidence="3" id="KW-1003">Cell membrane</keyword>
<keyword evidence="2 9" id="KW-0813">Transport</keyword>
<evidence type="ECO:0000256" key="5">
    <source>
        <dbReference type="ARBA" id="ARBA00022692"/>
    </source>
</evidence>
<feature type="transmembrane region" description="Helical" evidence="9">
    <location>
        <begin position="51"/>
        <end position="69"/>
    </location>
</feature>
<dbReference type="RefSeq" id="WP_158980400.1">
    <property type="nucleotide sequence ID" value="NZ_WSFO01000010.1"/>
</dbReference>
<evidence type="ECO:0000256" key="8">
    <source>
        <dbReference type="ARBA" id="ARBA00038436"/>
    </source>
</evidence>
<organism evidence="11 12">
    <name type="scientific">Parasedimentitalea maritima</name>
    <dbReference type="NCBI Taxonomy" id="2578117"/>
    <lineage>
        <taxon>Bacteria</taxon>
        <taxon>Pseudomonadati</taxon>
        <taxon>Pseudomonadota</taxon>
        <taxon>Alphaproteobacteria</taxon>
        <taxon>Rhodobacterales</taxon>
        <taxon>Paracoccaceae</taxon>
        <taxon>Parasedimentitalea</taxon>
    </lineage>
</organism>
<dbReference type="PANTHER" id="PTHR35011">
    <property type="entry name" value="2,3-DIKETO-L-GULONATE TRAP TRANSPORTER SMALL PERMEASE PROTEIN YIAM"/>
    <property type="match status" value="1"/>
</dbReference>
<feature type="transmembrane region" description="Helical" evidence="9">
    <location>
        <begin position="137"/>
        <end position="158"/>
    </location>
</feature>
<dbReference type="InterPro" id="IPR055348">
    <property type="entry name" value="DctQ"/>
</dbReference>
<evidence type="ECO:0000313" key="12">
    <source>
        <dbReference type="Proteomes" id="UP000441586"/>
    </source>
</evidence>
<evidence type="ECO:0000259" key="10">
    <source>
        <dbReference type="Pfam" id="PF04290"/>
    </source>
</evidence>
<feature type="transmembrane region" description="Helical" evidence="9">
    <location>
        <begin position="90"/>
        <end position="114"/>
    </location>
</feature>
<comment type="caution">
    <text evidence="11">The sequence shown here is derived from an EMBL/GenBank/DDBJ whole genome shotgun (WGS) entry which is preliminary data.</text>
</comment>
<dbReference type="GO" id="GO:0005886">
    <property type="term" value="C:plasma membrane"/>
    <property type="evidence" value="ECO:0007669"/>
    <property type="project" value="UniProtKB-SubCell"/>
</dbReference>
<feature type="domain" description="Tripartite ATP-independent periplasmic transporters DctQ component" evidence="10">
    <location>
        <begin position="29"/>
        <end position="150"/>
    </location>
</feature>
<protein>
    <recommendedName>
        <fullName evidence="9">TRAP transporter small permease protein</fullName>
    </recommendedName>
</protein>
<dbReference type="GO" id="GO:0022857">
    <property type="term" value="F:transmembrane transporter activity"/>
    <property type="evidence" value="ECO:0007669"/>
    <property type="project" value="UniProtKB-UniRule"/>
</dbReference>
<dbReference type="InterPro" id="IPR007387">
    <property type="entry name" value="TRAP_DctQ"/>
</dbReference>
<evidence type="ECO:0000256" key="4">
    <source>
        <dbReference type="ARBA" id="ARBA00022519"/>
    </source>
</evidence>
<evidence type="ECO:0000313" key="11">
    <source>
        <dbReference type="EMBL" id="KAE9628151.1"/>
    </source>
</evidence>
<evidence type="ECO:0000256" key="3">
    <source>
        <dbReference type="ARBA" id="ARBA00022475"/>
    </source>
</evidence>
<comment type="subunit">
    <text evidence="9">The complex comprises the extracytoplasmic solute receptor protein and the two transmembrane proteins.</text>
</comment>
<sequence>MLESLLSRTQKLSLWLTWIGGTLIVLSAFLVTLEILLRKIFNISLGGADEISGYAFGVATSFALSFALFERAHIRVDALMGVIPRKLHSVINLLGLVLLVGFALVVTTMVWGMVGDTLKHSSRSITPMRVPLAYPQIPWLLGWVLFVISGVLLGLVAVKRFFTGDTTGVQELIGVKSIDEQIQDESV</sequence>
<keyword evidence="5 9" id="KW-0812">Transmembrane</keyword>
<dbReference type="EMBL" id="WSFO01000010">
    <property type="protein sequence ID" value="KAE9628151.1"/>
    <property type="molecule type" value="Genomic_DNA"/>
</dbReference>
<dbReference type="Proteomes" id="UP000441586">
    <property type="component" value="Unassembled WGS sequence"/>
</dbReference>
<feature type="transmembrane region" description="Helical" evidence="9">
    <location>
        <begin position="12"/>
        <end position="31"/>
    </location>
</feature>
<accession>A0A6A4RD75</accession>
<comment type="function">
    <text evidence="9">Part of the tripartite ATP-independent periplasmic (TRAP) transport system.</text>
</comment>
<comment type="similarity">
    <text evidence="8 9">Belongs to the TRAP transporter small permease family.</text>
</comment>
<keyword evidence="6 9" id="KW-1133">Transmembrane helix</keyword>
<reference evidence="11 12" key="1">
    <citation type="submission" date="2019-12" db="EMBL/GenBank/DDBJ databases">
        <authorList>
            <person name="Zhang Y.-J."/>
        </authorList>
    </citation>
    <scope>NUCLEOTIDE SEQUENCE [LARGE SCALE GENOMIC DNA]</scope>
    <source>
        <strain evidence="11 12">H18S-6</strain>
    </source>
</reference>
<proteinExistence type="inferred from homology"/>
<dbReference type="AlphaFoldDB" id="A0A6A4RD75"/>
<gene>
    <name evidence="11" type="ORF">GP644_16075</name>
</gene>
<evidence type="ECO:0000256" key="7">
    <source>
        <dbReference type="ARBA" id="ARBA00023136"/>
    </source>
</evidence>
<dbReference type="Pfam" id="PF04290">
    <property type="entry name" value="DctQ"/>
    <property type="match status" value="1"/>
</dbReference>
<keyword evidence="7 9" id="KW-0472">Membrane</keyword>
<evidence type="ECO:0000256" key="1">
    <source>
        <dbReference type="ARBA" id="ARBA00004429"/>
    </source>
</evidence>
<evidence type="ECO:0000256" key="2">
    <source>
        <dbReference type="ARBA" id="ARBA00022448"/>
    </source>
</evidence>